<sequence length="131" mass="13621">MIRSQLFRLLSILAIVGMVAVPVVAPAGAGMVAAVSMAEPSDMAMSDMDMSDAAMSDDMPCCPSQQQQQTPDCGKATCPSMALCFAKCFSSGPPAAVVRSLPIHAGKLFGLKADTRLASLAPPPLMRPPRI</sequence>
<name>A0A9W6N0Q8_9HYPH</name>
<evidence type="ECO:0008006" key="3">
    <source>
        <dbReference type="Google" id="ProtNLM"/>
    </source>
</evidence>
<protein>
    <recommendedName>
        <fullName evidence="3">CopL family metal-binding regulatory protein</fullName>
    </recommendedName>
</protein>
<keyword evidence="2" id="KW-1185">Reference proteome</keyword>
<dbReference type="Proteomes" id="UP001143370">
    <property type="component" value="Unassembled WGS sequence"/>
</dbReference>
<reference evidence="1" key="2">
    <citation type="submission" date="2023-01" db="EMBL/GenBank/DDBJ databases">
        <authorList>
            <person name="Sun Q."/>
            <person name="Evtushenko L."/>
        </authorList>
    </citation>
    <scope>NUCLEOTIDE SEQUENCE</scope>
    <source>
        <strain evidence="1">VKM B-2484</strain>
    </source>
</reference>
<dbReference type="AlphaFoldDB" id="A0A9W6N0Q8"/>
<organism evidence="1 2">
    <name type="scientific">Ancylobacter dichloromethanicus</name>
    <dbReference type="NCBI Taxonomy" id="518825"/>
    <lineage>
        <taxon>Bacteria</taxon>
        <taxon>Pseudomonadati</taxon>
        <taxon>Pseudomonadota</taxon>
        <taxon>Alphaproteobacteria</taxon>
        <taxon>Hyphomicrobiales</taxon>
        <taxon>Xanthobacteraceae</taxon>
        <taxon>Ancylobacter</taxon>
    </lineage>
</organism>
<gene>
    <name evidence="1" type="ORF">GCM10017643_35550</name>
</gene>
<evidence type="ECO:0000313" key="1">
    <source>
        <dbReference type="EMBL" id="GLK73438.1"/>
    </source>
</evidence>
<proteinExistence type="predicted"/>
<dbReference type="EMBL" id="BSFJ01000026">
    <property type="protein sequence ID" value="GLK73438.1"/>
    <property type="molecule type" value="Genomic_DNA"/>
</dbReference>
<evidence type="ECO:0000313" key="2">
    <source>
        <dbReference type="Proteomes" id="UP001143370"/>
    </source>
</evidence>
<accession>A0A9W6N0Q8</accession>
<dbReference type="RefSeq" id="WP_213375425.1">
    <property type="nucleotide sequence ID" value="NZ_BSFJ01000026.1"/>
</dbReference>
<comment type="caution">
    <text evidence="1">The sequence shown here is derived from an EMBL/GenBank/DDBJ whole genome shotgun (WGS) entry which is preliminary data.</text>
</comment>
<reference evidence="1" key="1">
    <citation type="journal article" date="2014" name="Int. J. Syst. Evol. Microbiol.">
        <title>Complete genome sequence of Corynebacterium casei LMG S-19264T (=DSM 44701T), isolated from a smear-ripened cheese.</title>
        <authorList>
            <consortium name="US DOE Joint Genome Institute (JGI-PGF)"/>
            <person name="Walter F."/>
            <person name="Albersmeier A."/>
            <person name="Kalinowski J."/>
            <person name="Ruckert C."/>
        </authorList>
    </citation>
    <scope>NUCLEOTIDE SEQUENCE</scope>
    <source>
        <strain evidence="1">VKM B-2484</strain>
    </source>
</reference>